<reference evidence="3 4" key="1">
    <citation type="submission" date="2019-05" db="EMBL/GenBank/DDBJ databases">
        <authorList>
            <person name="Zhang J.-Y."/>
            <person name="Feg X."/>
            <person name="Du Z.-J."/>
        </authorList>
    </citation>
    <scope>NUCLEOTIDE SEQUENCE [LARGE SCALE GENOMIC DNA]</scope>
    <source>
        <strain evidence="3 4">RZ26</strain>
    </source>
</reference>
<comment type="caution">
    <text evidence="3">The sequence shown here is derived from an EMBL/GenBank/DDBJ whole genome shotgun (WGS) entry which is preliminary data.</text>
</comment>
<gene>
    <name evidence="3" type="ORF">FEE95_01885</name>
</gene>
<keyword evidence="1" id="KW-1133">Transmembrane helix</keyword>
<dbReference type="RefSeq" id="WP_138656133.1">
    <property type="nucleotide sequence ID" value="NZ_VATY01000001.1"/>
</dbReference>
<dbReference type="PANTHER" id="PTHR12526">
    <property type="entry name" value="GLYCOSYLTRANSFERASE"/>
    <property type="match status" value="1"/>
</dbReference>
<evidence type="ECO:0000313" key="4">
    <source>
        <dbReference type="Proteomes" id="UP000310314"/>
    </source>
</evidence>
<organism evidence="3 4">
    <name type="scientific">Maribacter algarum</name>
    <name type="common">ex Zhang et al. 2020</name>
    <dbReference type="NCBI Taxonomy" id="2578118"/>
    <lineage>
        <taxon>Bacteria</taxon>
        <taxon>Pseudomonadati</taxon>
        <taxon>Bacteroidota</taxon>
        <taxon>Flavobacteriia</taxon>
        <taxon>Flavobacteriales</taxon>
        <taxon>Flavobacteriaceae</taxon>
        <taxon>Maribacter</taxon>
    </lineage>
</organism>
<keyword evidence="3" id="KW-0808">Transferase</keyword>
<dbReference type="AlphaFoldDB" id="A0A5S3PT86"/>
<name>A0A5S3PT86_9FLAO</name>
<accession>A0A5S3PT86</accession>
<proteinExistence type="predicted"/>
<dbReference type="Gene3D" id="3.40.50.2000">
    <property type="entry name" value="Glycogen Phosphorylase B"/>
    <property type="match status" value="2"/>
</dbReference>
<dbReference type="Proteomes" id="UP000310314">
    <property type="component" value="Unassembled WGS sequence"/>
</dbReference>
<keyword evidence="4" id="KW-1185">Reference proteome</keyword>
<dbReference type="EMBL" id="VATY01000001">
    <property type="protein sequence ID" value="TMM58201.1"/>
    <property type="molecule type" value="Genomic_DNA"/>
</dbReference>
<protein>
    <submittedName>
        <fullName evidence="3">Glycosyltransferase family 4 protein</fullName>
    </submittedName>
</protein>
<dbReference type="OrthoDB" id="7560678at2"/>
<dbReference type="GO" id="GO:0016757">
    <property type="term" value="F:glycosyltransferase activity"/>
    <property type="evidence" value="ECO:0007669"/>
    <property type="project" value="InterPro"/>
</dbReference>
<keyword evidence="1" id="KW-0812">Transmembrane</keyword>
<evidence type="ECO:0000313" key="3">
    <source>
        <dbReference type="EMBL" id="TMM58201.1"/>
    </source>
</evidence>
<dbReference type="Pfam" id="PF00534">
    <property type="entry name" value="Glycos_transf_1"/>
    <property type="match status" value="1"/>
</dbReference>
<sequence length="369" mass="42225">MEDQSVKKVLFILHYPPPVHGAAMVGKYIRESQDINTTFKCDYINLGTSVSVDDIGKGGWSKVKRFFQILKETYRSLKNFRPNLVYITLTSTGIGFFKDALVVLLIRLFRIQMVYHFHNKGVSNKQNKWVYNLIYKFVFKKCKVILLAPPLYSDIQKYIPESKVYYCPNGVPEIRGFEIKEQKQNGKPQILFLSNLIESKGVQTLIDACKVLKDRSIDFSCVFIGGEGDISEGQFQSRVEELQLQNDIFYLGKKYGKDKDEAYRNADIFALPTHYDNECFPLVLLEAMQYGLPIVSTPEGAIAAIVEEGQSGFLVKQKNSEQLANRLEQLIASPTLRSEMGVKGRNFYLQEFTLKKFEDNLTGILKRIV</sequence>
<keyword evidence="1" id="KW-0472">Membrane</keyword>
<feature type="domain" description="Glycosyl transferase family 1" evidence="2">
    <location>
        <begin position="180"/>
        <end position="346"/>
    </location>
</feature>
<evidence type="ECO:0000256" key="1">
    <source>
        <dbReference type="SAM" id="Phobius"/>
    </source>
</evidence>
<dbReference type="InterPro" id="IPR001296">
    <property type="entry name" value="Glyco_trans_1"/>
</dbReference>
<evidence type="ECO:0000259" key="2">
    <source>
        <dbReference type="Pfam" id="PF00534"/>
    </source>
</evidence>
<feature type="transmembrane region" description="Helical" evidence="1">
    <location>
        <begin position="84"/>
        <end position="106"/>
    </location>
</feature>
<dbReference type="SUPFAM" id="SSF53756">
    <property type="entry name" value="UDP-Glycosyltransferase/glycogen phosphorylase"/>
    <property type="match status" value="1"/>
</dbReference>